<dbReference type="STRING" id="7234.B4H1W7"/>
<dbReference type="AlphaFoldDB" id="B4H1W7"/>
<evidence type="ECO:0000313" key="2">
    <source>
        <dbReference type="EMBL" id="EDW30319.1"/>
    </source>
</evidence>
<reference evidence="2 3" key="1">
    <citation type="journal article" date="2007" name="Nature">
        <title>Evolution of genes and genomes on the Drosophila phylogeny.</title>
        <authorList>
            <consortium name="Drosophila 12 Genomes Consortium"/>
            <person name="Clark A.G."/>
            <person name="Eisen M.B."/>
            <person name="Smith D.R."/>
            <person name="Bergman C.M."/>
            <person name="Oliver B."/>
            <person name="Markow T.A."/>
            <person name="Kaufman T.C."/>
            <person name="Kellis M."/>
            <person name="Gelbart W."/>
            <person name="Iyer V.N."/>
            <person name="Pollard D.A."/>
            <person name="Sackton T.B."/>
            <person name="Larracuente A.M."/>
            <person name="Singh N.D."/>
            <person name="Abad J.P."/>
            <person name="Abt D.N."/>
            <person name="Adryan B."/>
            <person name="Aguade M."/>
            <person name="Akashi H."/>
            <person name="Anderson W.W."/>
            <person name="Aquadro C.F."/>
            <person name="Ardell D.H."/>
            <person name="Arguello R."/>
            <person name="Artieri C.G."/>
            <person name="Barbash D.A."/>
            <person name="Barker D."/>
            <person name="Barsanti P."/>
            <person name="Batterham P."/>
            <person name="Batzoglou S."/>
            <person name="Begun D."/>
            <person name="Bhutkar A."/>
            <person name="Blanco E."/>
            <person name="Bosak S.A."/>
            <person name="Bradley R.K."/>
            <person name="Brand A.D."/>
            <person name="Brent M.R."/>
            <person name="Brooks A.N."/>
            <person name="Brown R.H."/>
            <person name="Butlin R.K."/>
            <person name="Caggese C."/>
            <person name="Calvi B.R."/>
            <person name="Bernardo de Carvalho A."/>
            <person name="Caspi A."/>
            <person name="Castrezana S."/>
            <person name="Celniker S.E."/>
            <person name="Chang J.L."/>
            <person name="Chapple C."/>
            <person name="Chatterji S."/>
            <person name="Chinwalla A."/>
            <person name="Civetta A."/>
            <person name="Clifton S.W."/>
            <person name="Comeron J.M."/>
            <person name="Costello J.C."/>
            <person name="Coyne J.A."/>
            <person name="Daub J."/>
            <person name="David R.G."/>
            <person name="Delcher A.L."/>
            <person name="Delehaunty K."/>
            <person name="Do C.B."/>
            <person name="Ebling H."/>
            <person name="Edwards K."/>
            <person name="Eickbush T."/>
            <person name="Evans J.D."/>
            <person name="Filipski A."/>
            <person name="Findeiss S."/>
            <person name="Freyhult E."/>
            <person name="Fulton L."/>
            <person name="Fulton R."/>
            <person name="Garcia A.C."/>
            <person name="Gardiner A."/>
            <person name="Garfield D.A."/>
            <person name="Garvin B.E."/>
            <person name="Gibson G."/>
            <person name="Gilbert D."/>
            <person name="Gnerre S."/>
            <person name="Godfrey J."/>
            <person name="Good R."/>
            <person name="Gotea V."/>
            <person name="Gravely B."/>
            <person name="Greenberg A.J."/>
            <person name="Griffiths-Jones S."/>
            <person name="Gross S."/>
            <person name="Guigo R."/>
            <person name="Gustafson E.A."/>
            <person name="Haerty W."/>
            <person name="Hahn M.W."/>
            <person name="Halligan D.L."/>
            <person name="Halpern A.L."/>
            <person name="Halter G.M."/>
            <person name="Han M.V."/>
            <person name="Heger A."/>
            <person name="Hillier L."/>
            <person name="Hinrichs A.S."/>
            <person name="Holmes I."/>
            <person name="Hoskins R.A."/>
            <person name="Hubisz M.J."/>
            <person name="Hultmark D."/>
            <person name="Huntley M.A."/>
            <person name="Jaffe D.B."/>
            <person name="Jagadeeshan S."/>
            <person name="Jeck W.R."/>
            <person name="Johnson J."/>
            <person name="Jones C.D."/>
            <person name="Jordan W.C."/>
            <person name="Karpen G.H."/>
            <person name="Kataoka E."/>
            <person name="Keightley P.D."/>
            <person name="Kheradpour P."/>
            <person name="Kirkness E.F."/>
            <person name="Koerich L.B."/>
            <person name="Kristiansen K."/>
            <person name="Kudrna D."/>
            <person name="Kulathinal R.J."/>
            <person name="Kumar S."/>
            <person name="Kwok R."/>
            <person name="Lander E."/>
            <person name="Langley C.H."/>
            <person name="Lapoint R."/>
            <person name="Lazzaro B.P."/>
            <person name="Lee S.J."/>
            <person name="Levesque L."/>
            <person name="Li R."/>
            <person name="Lin C.F."/>
            <person name="Lin M.F."/>
            <person name="Lindblad-Toh K."/>
            <person name="Llopart A."/>
            <person name="Long M."/>
            <person name="Low L."/>
            <person name="Lozovsky E."/>
            <person name="Lu J."/>
            <person name="Luo M."/>
            <person name="Machado C.A."/>
            <person name="Makalowski W."/>
            <person name="Marzo M."/>
            <person name="Matsuda M."/>
            <person name="Matzkin L."/>
            <person name="McAllister B."/>
            <person name="McBride C.S."/>
            <person name="McKernan B."/>
            <person name="McKernan K."/>
            <person name="Mendez-Lago M."/>
            <person name="Minx P."/>
            <person name="Mollenhauer M.U."/>
            <person name="Montooth K."/>
            <person name="Mount S.M."/>
            <person name="Mu X."/>
            <person name="Myers E."/>
            <person name="Negre B."/>
            <person name="Newfeld S."/>
            <person name="Nielsen R."/>
            <person name="Noor M.A."/>
            <person name="O'Grady P."/>
            <person name="Pachter L."/>
            <person name="Papaceit M."/>
            <person name="Parisi M.J."/>
            <person name="Parisi M."/>
            <person name="Parts L."/>
            <person name="Pedersen J.S."/>
            <person name="Pesole G."/>
            <person name="Phillippy A.M."/>
            <person name="Ponting C.P."/>
            <person name="Pop M."/>
            <person name="Porcelli D."/>
            <person name="Powell J.R."/>
            <person name="Prohaska S."/>
            <person name="Pruitt K."/>
            <person name="Puig M."/>
            <person name="Quesneville H."/>
            <person name="Ram K.R."/>
            <person name="Rand D."/>
            <person name="Rasmussen M.D."/>
            <person name="Reed L.K."/>
            <person name="Reenan R."/>
            <person name="Reily A."/>
            <person name="Remington K.A."/>
            <person name="Rieger T.T."/>
            <person name="Ritchie M.G."/>
            <person name="Robin C."/>
            <person name="Rogers Y.H."/>
            <person name="Rohde C."/>
            <person name="Rozas J."/>
            <person name="Rubenfield M.J."/>
            <person name="Ruiz A."/>
            <person name="Russo S."/>
            <person name="Salzberg S.L."/>
            <person name="Sanchez-Gracia A."/>
            <person name="Saranga D.J."/>
            <person name="Sato H."/>
            <person name="Schaeffer S.W."/>
            <person name="Schatz M.C."/>
            <person name="Schlenke T."/>
            <person name="Schwartz R."/>
            <person name="Segarra C."/>
            <person name="Singh R.S."/>
            <person name="Sirot L."/>
            <person name="Sirota M."/>
            <person name="Sisneros N.B."/>
            <person name="Smith C.D."/>
            <person name="Smith T.F."/>
            <person name="Spieth J."/>
            <person name="Stage D.E."/>
            <person name="Stark A."/>
            <person name="Stephan W."/>
            <person name="Strausberg R.L."/>
            <person name="Strempel S."/>
            <person name="Sturgill D."/>
            <person name="Sutton G."/>
            <person name="Sutton G.G."/>
            <person name="Tao W."/>
            <person name="Teichmann S."/>
            <person name="Tobari Y.N."/>
            <person name="Tomimura Y."/>
            <person name="Tsolas J.M."/>
            <person name="Valente V.L."/>
            <person name="Venter E."/>
            <person name="Venter J.C."/>
            <person name="Vicario S."/>
            <person name="Vieira F.G."/>
            <person name="Vilella A.J."/>
            <person name="Villasante A."/>
            <person name="Walenz B."/>
            <person name="Wang J."/>
            <person name="Wasserman M."/>
            <person name="Watts T."/>
            <person name="Wilson D."/>
            <person name="Wilson R.K."/>
            <person name="Wing R.A."/>
            <person name="Wolfner M.F."/>
            <person name="Wong A."/>
            <person name="Wong G.K."/>
            <person name="Wu C.I."/>
            <person name="Wu G."/>
            <person name="Yamamoto D."/>
            <person name="Yang H.P."/>
            <person name="Yang S.P."/>
            <person name="Yorke J.A."/>
            <person name="Yoshida K."/>
            <person name="Zdobnov E."/>
            <person name="Zhang P."/>
            <person name="Zhang Y."/>
            <person name="Zimin A.V."/>
            <person name="Baldwin J."/>
            <person name="Abdouelleil A."/>
            <person name="Abdulkadir J."/>
            <person name="Abebe A."/>
            <person name="Abera B."/>
            <person name="Abreu J."/>
            <person name="Acer S.C."/>
            <person name="Aftuck L."/>
            <person name="Alexander A."/>
            <person name="An P."/>
            <person name="Anderson E."/>
            <person name="Anderson S."/>
            <person name="Arachi H."/>
            <person name="Azer M."/>
            <person name="Bachantsang P."/>
            <person name="Barry A."/>
            <person name="Bayul T."/>
            <person name="Berlin A."/>
            <person name="Bessette D."/>
            <person name="Bloom T."/>
            <person name="Blye J."/>
            <person name="Boguslavskiy L."/>
            <person name="Bonnet C."/>
            <person name="Boukhgalter B."/>
            <person name="Bourzgui I."/>
            <person name="Brown A."/>
            <person name="Cahill P."/>
            <person name="Channer S."/>
            <person name="Cheshatsang Y."/>
            <person name="Chuda L."/>
            <person name="Citroen M."/>
            <person name="Collymore A."/>
            <person name="Cooke P."/>
            <person name="Costello M."/>
            <person name="D'Aco K."/>
            <person name="Daza R."/>
            <person name="De Haan G."/>
            <person name="DeGray S."/>
            <person name="DeMaso C."/>
            <person name="Dhargay N."/>
            <person name="Dooley K."/>
            <person name="Dooley E."/>
            <person name="Doricent M."/>
            <person name="Dorje P."/>
            <person name="Dorjee K."/>
            <person name="Dupes A."/>
            <person name="Elong R."/>
            <person name="Falk J."/>
            <person name="Farina A."/>
            <person name="Faro S."/>
            <person name="Ferguson D."/>
            <person name="Fisher S."/>
            <person name="Foley C.D."/>
            <person name="Franke A."/>
            <person name="Friedrich D."/>
            <person name="Gadbois L."/>
            <person name="Gearin G."/>
            <person name="Gearin C.R."/>
            <person name="Giannoukos G."/>
            <person name="Goode T."/>
            <person name="Graham J."/>
            <person name="Grandbois E."/>
            <person name="Grewal S."/>
            <person name="Gyaltsen K."/>
            <person name="Hafez N."/>
            <person name="Hagos B."/>
            <person name="Hall J."/>
            <person name="Henson C."/>
            <person name="Hollinger A."/>
            <person name="Honan T."/>
            <person name="Huard M.D."/>
            <person name="Hughes L."/>
            <person name="Hurhula B."/>
            <person name="Husby M.E."/>
            <person name="Kamat A."/>
            <person name="Kanga B."/>
            <person name="Kashin S."/>
            <person name="Khazanovich D."/>
            <person name="Kisner P."/>
            <person name="Lance K."/>
            <person name="Lara M."/>
            <person name="Lee W."/>
            <person name="Lennon N."/>
            <person name="Letendre F."/>
            <person name="LeVine R."/>
            <person name="Lipovsky A."/>
            <person name="Liu X."/>
            <person name="Liu J."/>
            <person name="Liu S."/>
            <person name="Lokyitsang T."/>
            <person name="Lokyitsang Y."/>
            <person name="Lubonja R."/>
            <person name="Lui A."/>
            <person name="MacDonald P."/>
            <person name="Magnisalis V."/>
            <person name="Maru K."/>
            <person name="Matthews C."/>
            <person name="McCusker W."/>
            <person name="McDonough S."/>
            <person name="Mehta T."/>
            <person name="Meldrim J."/>
            <person name="Meneus L."/>
            <person name="Mihai O."/>
            <person name="Mihalev A."/>
            <person name="Mihova T."/>
            <person name="Mittelman R."/>
            <person name="Mlenga V."/>
            <person name="Montmayeur A."/>
            <person name="Mulrain L."/>
            <person name="Navidi A."/>
            <person name="Naylor J."/>
            <person name="Negash T."/>
            <person name="Nguyen T."/>
            <person name="Nguyen N."/>
            <person name="Nicol R."/>
            <person name="Norbu C."/>
            <person name="Norbu N."/>
            <person name="Novod N."/>
            <person name="O'Neill B."/>
            <person name="Osman S."/>
            <person name="Markiewicz E."/>
            <person name="Oyono O.L."/>
            <person name="Patti C."/>
            <person name="Phunkhang P."/>
            <person name="Pierre F."/>
            <person name="Priest M."/>
            <person name="Raghuraman S."/>
            <person name="Rege F."/>
            <person name="Reyes R."/>
            <person name="Rise C."/>
            <person name="Rogov P."/>
            <person name="Ross K."/>
            <person name="Ryan E."/>
            <person name="Settipalli S."/>
            <person name="Shea T."/>
            <person name="Sherpa N."/>
            <person name="Shi L."/>
            <person name="Shih D."/>
            <person name="Sparrow T."/>
            <person name="Spaulding J."/>
            <person name="Stalker J."/>
            <person name="Stange-Thomann N."/>
            <person name="Stavropoulos S."/>
            <person name="Stone C."/>
            <person name="Strader C."/>
            <person name="Tesfaye S."/>
            <person name="Thomson T."/>
            <person name="Thoulutsang Y."/>
            <person name="Thoulutsang D."/>
            <person name="Topham K."/>
            <person name="Topping I."/>
            <person name="Tsamla T."/>
            <person name="Vassiliev H."/>
            <person name="Vo A."/>
            <person name="Wangchuk T."/>
            <person name="Wangdi T."/>
            <person name="Weiand M."/>
            <person name="Wilkinson J."/>
            <person name="Wilson A."/>
            <person name="Yadav S."/>
            <person name="Young G."/>
            <person name="Yu Q."/>
            <person name="Zembek L."/>
            <person name="Zhong D."/>
            <person name="Zimmer A."/>
            <person name="Zwirko Z."/>
            <person name="Jaffe D.B."/>
            <person name="Alvarez P."/>
            <person name="Brockman W."/>
            <person name="Butler J."/>
            <person name="Chin C."/>
            <person name="Gnerre S."/>
            <person name="Grabherr M."/>
            <person name="Kleber M."/>
            <person name="Mauceli E."/>
            <person name="MacCallum I."/>
        </authorList>
    </citation>
    <scope>NUCLEOTIDE SEQUENCE [LARGE SCALE GENOMIC DNA]</scope>
    <source>
        <strain evidence="3">MSH-3 / Tucson 14011-0111.49</strain>
    </source>
</reference>
<dbReference type="InterPro" id="IPR010441">
    <property type="entry name" value="CH_2"/>
</dbReference>
<name>B4H1W7_DROPE</name>
<dbReference type="InterPro" id="IPR036872">
    <property type="entry name" value="CH_dom_sf"/>
</dbReference>
<sequence>MSSIRCLREKERDVLDEWLVKNNIVLDARTRREFSDVLPVAKILKNKYGRLVQLQYYVPRSSQALKLVNWIVFNEKVLKCLHVNLSRETMEDLSKGSTWALDSLLYFIATGKNPGLGRFVARPRSFSMPKQQIVRCDPDSSVVTETQI</sequence>
<dbReference type="HOGENOM" id="CLU_1679794_0_0_1"/>
<dbReference type="Pfam" id="PF06294">
    <property type="entry name" value="CH_2"/>
    <property type="match status" value="1"/>
</dbReference>
<evidence type="ECO:0000259" key="1">
    <source>
        <dbReference type="Pfam" id="PF06294"/>
    </source>
</evidence>
<dbReference type="OMA" id="NWIVFNE"/>
<dbReference type="GO" id="GO:0005737">
    <property type="term" value="C:cytoplasm"/>
    <property type="evidence" value="ECO:0007669"/>
    <property type="project" value="UniProtKB-ARBA"/>
</dbReference>
<organism evidence="3">
    <name type="scientific">Drosophila persimilis</name>
    <name type="common">Fruit fly</name>
    <dbReference type="NCBI Taxonomy" id="7234"/>
    <lineage>
        <taxon>Eukaryota</taxon>
        <taxon>Metazoa</taxon>
        <taxon>Ecdysozoa</taxon>
        <taxon>Arthropoda</taxon>
        <taxon>Hexapoda</taxon>
        <taxon>Insecta</taxon>
        <taxon>Pterygota</taxon>
        <taxon>Neoptera</taxon>
        <taxon>Endopterygota</taxon>
        <taxon>Diptera</taxon>
        <taxon>Brachycera</taxon>
        <taxon>Muscomorpha</taxon>
        <taxon>Ephydroidea</taxon>
        <taxon>Drosophilidae</taxon>
        <taxon>Drosophila</taxon>
        <taxon>Sophophora</taxon>
    </lineage>
</organism>
<dbReference type="Gene3D" id="1.10.418.10">
    <property type="entry name" value="Calponin-like domain"/>
    <property type="match status" value="1"/>
</dbReference>
<evidence type="ECO:0000313" key="3">
    <source>
        <dbReference type="Proteomes" id="UP000008744"/>
    </source>
</evidence>
<dbReference type="OrthoDB" id="193300at2759"/>
<dbReference type="Proteomes" id="UP000008744">
    <property type="component" value="Unassembled WGS sequence"/>
</dbReference>
<keyword evidence="3" id="KW-1185">Reference proteome</keyword>
<proteinExistence type="predicted"/>
<protein>
    <submittedName>
        <fullName evidence="2">GL17959</fullName>
    </submittedName>
</protein>
<gene>
    <name evidence="2" type="primary">Dper\GL17959</name>
    <name evidence="2" type="ORF">Dper_GL17959</name>
</gene>
<dbReference type="EMBL" id="CH479203">
    <property type="protein sequence ID" value="EDW30319.1"/>
    <property type="molecule type" value="Genomic_DNA"/>
</dbReference>
<feature type="domain" description="CH-like" evidence="1">
    <location>
        <begin position="16"/>
        <end position="108"/>
    </location>
</feature>
<accession>B4H1W7</accession>
<dbReference type="PhylomeDB" id="B4H1W7"/>